<name>A0A3B0W9B2_9ZZZZ</name>
<keyword evidence="3" id="KW-0862">Zinc</keyword>
<dbReference type="InterPro" id="IPR011057">
    <property type="entry name" value="Mss4-like_sf"/>
</dbReference>
<protein>
    <recommendedName>
        <fullName evidence="5">CENP-V/GFA domain-containing protein</fullName>
    </recommendedName>
</protein>
<evidence type="ECO:0000259" key="5">
    <source>
        <dbReference type="PROSITE" id="PS51891"/>
    </source>
</evidence>
<dbReference type="InterPro" id="IPR006913">
    <property type="entry name" value="CENP-V/GFA"/>
</dbReference>
<dbReference type="GO" id="GO:0016846">
    <property type="term" value="F:carbon-sulfur lyase activity"/>
    <property type="evidence" value="ECO:0007669"/>
    <property type="project" value="InterPro"/>
</dbReference>
<dbReference type="EMBL" id="UOFE01000028">
    <property type="protein sequence ID" value="VAW52518.1"/>
    <property type="molecule type" value="Genomic_DNA"/>
</dbReference>
<evidence type="ECO:0000256" key="1">
    <source>
        <dbReference type="ARBA" id="ARBA00005495"/>
    </source>
</evidence>
<comment type="similarity">
    <text evidence="1">Belongs to the Gfa family.</text>
</comment>
<dbReference type="Gene3D" id="3.90.1590.10">
    <property type="entry name" value="glutathione-dependent formaldehyde- activating enzyme (gfa)"/>
    <property type="match status" value="1"/>
</dbReference>
<evidence type="ECO:0000256" key="4">
    <source>
        <dbReference type="ARBA" id="ARBA00023239"/>
    </source>
</evidence>
<dbReference type="GO" id="GO:0046872">
    <property type="term" value="F:metal ion binding"/>
    <property type="evidence" value="ECO:0007669"/>
    <property type="project" value="UniProtKB-KW"/>
</dbReference>
<evidence type="ECO:0000256" key="3">
    <source>
        <dbReference type="ARBA" id="ARBA00022833"/>
    </source>
</evidence>
<accession>A0A3B0W9B2</accession>
<dbReference type="PANTHER" id="PTHR33337:SF40">
    <property type="entry name" value="CENP-V_GFA DOMAIN-CONTAINING PROTEIN-RELATED"/>
    <property type="match status" value="1"/>
</dbReference>
<organism evidence="6">
    <name type="scientific">hydrothermal vent metagenome</name>
    <dbReference type="NCBI Taxonomy" id="652676"/>
    <lineage>
        <taxon>unclassified sequences</taxon>
        <taxon>metagenomes</taxon>
        <taxon>ecological metagenomes</taxon>
    </lineage>
</organism>
<proteinExistence type="inferred from homology"/>
<dbReference type="Pfam" id="PF04828">
    <property type="entry name" value="GFA"/>
    <property type="match status" value="1"/>
</dbReference>
<dbReference type="PROSITE" id="PS51891">
    <property type="entry name" value="CENP_V_GFA"/>
    <property type="match status" value="1"/>
</dbReference>
<dbReference type="SUPFAM" id="SSF51316">
    <property type="entry name" value="Mss4-like"/>
    <property type="match status" value="1"/>
</dbReference>
<reference evidence="6" key="1">
    <citation type="submission" date="2018-06" db="EMBL/GenBank/DDBJ databases">
        <authorList>
            <person name="Zhirakovskaya E."/>
        </authorList>
    </citation>
    <scope>NUCLEOTIDE SEQUENCE</scope>
</reference>
<evidence type="ECO:0000256" key="2">
    <source>
        <dbReference type="ARBA" id="ARBA00022723"/>
    </source>
</evidence>
<keyword evidence="4" id="KW-0456">Lyase</keyword>
<feature type="domain" description="CENP-V/GFA" evidence="5">
    <location>
        <begin position="6"/>
        <end position="122"/>
    </location>
</feature>
<dbReference type="PANTHER" id="PTHR33337">
    <property type="entry name" value="GFA DOMAIN-CONTAINING PROTEIN"/>
    <property type="match status" value="1"/>
</dbReference>
<evidence type="ECO:0000313" key="6">
    <source>
        <dbReference type="EMBL" id="VAW52518.1"/>
    </source>
</evidence>
<sequence>MKNDTYKGGCLCGQIRFEIIGKIQDIVYCHCSQCRKAQGSVFATNGNVDVDDFIFVLGESELTGYESSPGQIKYFCKHCGSPIISKNQNSAEKIRVRLGAIESEITERPSAHIFIASKANWENFEDNVPHYETYEPNRL</sequence>
<dbReference type="AlphaFoldDB" id="A0A3B0W9B2"/>
<keyword evidence="2" id="KW-0479">Metal-binding</keyword>
<gene>
    <name evidence="6" type="ORF">MNBD_GAMMA05-1107</name>
</gene>